<dbReference type="InterPro" id="IPR014710">
    <property type="entry name" value="RmlC-like_jellyroll"/>
</dbReference>
<reference evidence="1 2" key="1">
    <citation type="submission" date="2018-11" db="EMBL/GenBank/DDBJ databases">
        <title>Genomic Encyclopedia of Type Strains, Phase IV (KMG-IV): sequencing the most valuable type-strain genomes for metagenomic binning, comparative biology and taxonomic classification.</title>
        <authorList>
            <person name="Goeker M."/>
        </authorList>
    </citation>
    <scope>NUCLEOTIDE SEQUENCE [LARGE SCALE GENOMIC DNA]</scope>
    <source>
        <strain evidence="1 2">DSM 5900</strain>
    </source>
</reference>
<evidence type="ECO:0000313" key="2">
    <source>
        <dbReference type="Proteomes" id="UP000278222"/>
    </source>
</evidence>
<dbReference type="OrthoDB" id="5732427at2"/>
<protein>
    <submittedName>
        <fullName evidence="1">Uncharacterized protein</fullName>
    </submittedName>
</protein>
<sequence length="180" mass="19711">MPDPLTTFCEASRAALRTDPGVPGREEVRRLVEGLVRNPDFVAAHVGPDAPTGKRTLYQDPELGFVVLGYHMEKGHRSPPHDHGRSWAIYAQVSEHTDMTLYRRKDGGAGAGPAEIEVDREYRLGPGQAGLYDGPEIHAIDYPAGARYVRVTGCDLDHMQRLRYDMAGGEAKIIESASAS</sequence>
<dbReference type="SUPFAM" id="SSF51182">
    <property type="entry name" value="RmlC-like cupins"/>
    <property type="match status" value="1"/>
</dbReference>
<dbReference type="EMBL" id="RJKX01000011">
    <property type="protein sequence ID" value="ROQ01925.1"/>
    <property type="molecule type" value="Genomic_DNA"/>
</dbReference>
<proteinExistence type="predicted"/>
<dbReference type="Proteomes" id="UP000278222">
    <property type="component" value="Unassembled WGS sequence"/>
</dbReference>
<organism evidence="1 2">
    <name type="scientific">Stella humosa</name>
    <dbReference type="NCBI Taxonomy" id="94"/>
    <lineage>
        <taxon>Bacteria</taxon>
        <taxon>Pseudomonadati</taxon>
        <taxon>Pseudomonadota</taxon>
        <taxon>Alphaproteobacteria</taxon>
        <taxon>Rhodospirillales</taxon>
        <taxon>Stellaceae</taxon>
        <taxon>Stella</taxon>
    </lineage>
</organism>
<gene>
    <name evidence="1" type="ORF">EDC65_1112</name>
</gene>
<dbReference type="AlphaFoldDB" id="A0A3N1MFL0"/>
<dbReference type="RefSeq" id="WP_142235771.1">
    <property type="nucleotide sequence ID" value="NZ_AP019700.1"/>
</dbReference>
<evidence type="ECO:0000313" key="1">
    <source>
        <dbReference type="EMBL" id="ROQ01925.1"/>
    </source>
</evidence>
<comment type="caution">
    <text evidence="1">The sequence shown here is derived from an EMBL/GenBank/DDBJ whole genome shotgun (WGS) entry which is preliminary data.</text>
</comment>
<name>A0A3N1MFL0_9PROT</name>
<dbReference type="InterPro" id="IPR011051">
    <property type="entry name" value="RmlC_Cupin_sf"/>
</dbReference>
<dbReference type="Gene3D" id="2.60.120.10">
    <property type="entry name" value="Jelly Rolls"/>
    <property type="match status" value="1"/>
</dbReference>
<accession>A0A3N1MFL0</accession>
<keyword evidence="2" id="KW-1185">Reference proteome</keyword>